<feature type="domain" description="Dinitrogenase iron-molybdenum cofactor biosynthesis" evidence="1">
    <location>
        <begin position="9"/>
        <end position="97"/>
    </location>
</feature>
<gene>
    <name evidence="2" type="ORF">C7U56_14610</name>
</gene>
<dbReference type="Pfam" id="PF02579">
    <property type="entry name" value="Nitro_FeMo-Co"/>
    <property type="match status" value="1"/>
</dbReference>
<comment type="caution">
    <text evidence="2">The sequence shown here is derived from an EMBL/GenBank/DDBJ whole genome shotgun (WGS) entry which is preliminary data.</text>
</comment>
<dbReference type="Proteomes" id="UP000241048">
    <property type="component" value="Unassembled WGS sequence"/>
</dbReference>
<sequence length="143" mass="15495">MKIAVPYENGEICSHLAQVKEFLIFDVVDDEIISTKTLKQTYANDPGALVEFLKKENTAVLLCDALPIPMMIALRETSIQVLGGAKGAPKDRVEDFLNGMLHFDRSGNNGPSCGVHLPDNNKNGTDSDAECDGNISACGTWCH</sequence>
<dbReference type="InterPro" id="IPR036105">
    <property type="entry name" value="DiNase_FeMo-co_biosyn_sf"/>
</dbReference>
<evidence type="ECO:0000313" key="3">
    <source>
        <dbReference type="Proteomes" id="UP000241048"/>
    </source>
</evidence>
<evidence type="ECO:0000259" key="1">
    <source>
        <dbReference type="Pfam" id="PF02579"/>
    </source>
</evidence>
<organism evidence="2 3">
    <name type="scientific">Clostridium fessum</name>
    <dbReference type="NCBI Taxonomy" id="2126740"/>
    <lineage>
        <taxon>Bacteria</taxon>
        <taxon>Bacillati</taxon>
        <taxon>Bacillota</taxon>
        <taxon>Clostridia</taxon>
        <taxon>Eubacteriales</taxon>
        <taxon>Clostridiaceae</taxon>
        <taxon>Clostridium</taxon>
    </lineage>
</organism>
<reference evidence="2 3" key="1">
    <citation type="submission" date="2018-03" db="EMBL/GenBank/DDBJ databases">
        <title>Lachnoclostridium SNUG30386 gen.nov., sp.nov., isolated from human faeces.</title>
        <authorList>
            <person name="Seo B."/>
            <person name="Jeon K."/>
            <person name="Ko G."/>
        </authorList>
    </citation>
    <scope>NUCLEOTIDE SEQUENCE [LARGE SCALE GENOMIC DNA]</scope>
    <source>
        <strain evidence="2 3">SNUG30386</strain>
    </source>
</reference>
<evidence type="ECO:0000313" key="2">
    <source>
        <dbReference type="EMBL" id="PST35723.1"/>
    </source>
</evidence>
<keyword evidence="3" id="KW-1185">Reference proteome</keyword>
<dbReference type="RefSeq" id="WP_107001832.1">
    <property type="nucleotide sequence ID" value="NZ_JAQDZI010000009.1"/>
</dbReference>
<dbReference type="AlphaFoldDB" id="A0A2T3FKD2"/>
<protein>
    <submittedName>
        <fullName evidence="2">Dinitrogenase iron-molybdenum cofactor biosynthesis protein</fullName>
    </submittedName>
</protein>
<dbReference type="InterPro" id="IPR003731">
    <property type="entry name" value="Di-Nase_FeMo-co_biosynth"/>
</dbReference>
<accession>A0A2T3FKD2</accession>
<dbReference type="EMBL" id="PYLO01000007">
    <property type="protein sequence ID" value="PST35723.1"/>
    <property type="molecule type" value="Genomic_DNA"/>
</dbReference>
<proteinExistence type="predicted"/>
<name>A0A2T3FKD2_9CLOT</name>
<dbReference type="SUPFAM" id="SSF53146">
    <property type="entry name" value="Nitrogenase accessory factor-like"/>
    <property type="match status" value="1"/>
</dbReference>
<dbReference type="Gene3D" id="3.30.420.130">
    <property type="entry name" value="Dinitrogenase iron-molybdenum cofactor biosynthesis domain"/>
    <property type="match status" value="1"/>
</dbReference>